<name>A0A2M7RKI0_9BACT</name>
<evidence type="ECO:0000256" key="2">
    <source>
        <dbReference type="ARBA" id="ARBA00022723"/>
    </source>
</evidence>
<dbReference type="SFLD" id="SFLDS00029">
    <property type="entry name" value="Radical_SAM"/>
    <property type="match status" value="1"/>
</dbReference>
<evidence type="ECO:0000259" key="5">
    <source>
        <dbReference type="Pfam" id="PF04055"/>
    </source>
</evidence>
<dbReference type="GO" id="GO:0046872">
    <property type="term" value="F:metal ion binding"/>
    <property type="evidence" value="ECO:0007669"/>
    <property type="project" value="UniProtKB-KW"/>
</dbReference>
<keyword evidence="2" id="KW-0479">Metal-binding</keyword>
<dbReference type="EMBL" id="PFMD01000025">
    <property type="protein sequence ID" value="PIY96886.1"/>
    <property type="molecule type" value="Genomic_DNA"/>
</dbReference>
<accession>A0A2M7RKI0</accession>
<dbReference type="AlphaFoldDB" id="A0A2M7RKI0"/>
<feature type="domain" description="Radical SAM core" evidence="5">
    <location>
        <begin position="3"/>
        <end position="128"/>
    </location>
</feature>
<dbReference type="InterPro" id="IPR007197">
    <property type="entry name" value="rSAM"/>
</dbReference>
<dbReference type="InterPro" id="IPR058240">
    <property type="entry name" value="rSAM_sf"/>
</dbReference>
<evidence type="ECO:0000256" key="4">
    <source>
        <dbReference type="ARBA" id="ARBA00023014"/>
    </source>
</evidence>
<evidence type="ECO:0000256" key="3">
    <source>
        <dbReference type="ARBA" id="ARBA00023004"/>
    </source>
</evidence>
<dbReference type="Gene3D" id="3.20.20.70">
    <property type="entry name" value="Aldolase class I"/>
    <property type="match status" value="1"/>
</dbReference>
<dbReference type="Proteomes" id="UP000230779">
    <property type="component" value="Unassembled WGS sequence"/>
</dbReference>
<dbReference type="Pfam" id="PF04055">
    <property type="entry name" value="Radical_SAM"/>
    <property type="match status" value="1"/>
</dbReference>
<keyword evidence="3" id="KW-0408">Iron</keyword>
<sequence>MFVSPSCPGTCFHCWSSETFFGLPVLLSWHERFWSLASNKAKLGEIRLSGGEPFLCRDLGEIIGIIRKNLISIVPVKIFTAGYRLVSLKTGNAGIEETVCNIRASGVVREKVEIHLSADEHHAGSLYRTNMGIKKRSVKPRHAGEMNLLGIPMLQTQTINFLRACEILSNEVQGFEGKLKIHAEMNRLEYHRREIFPWLTEDAWNAAVISSEGLIKAGGARNMPSSVEISPSSRHSIMIIPGAEIATAPNSKKSQAYLNPSGNKMIYANPCTNKENSNGFVIAGWWNMINRVFCGGTAQEALELVS</sequence>
<keyword evidence="1" id="KW-0949">S-adenosyl-L-methionine</keyword>
<organism evidence="6 7">
    <name type="scientific">Candidatus Kerfeldbacteria bacterium CG_4_10_14_0_8_um_filter_42_10</name>
    <dbReference type="NCBI Taxonomy" id="2014248"/>
    <lineage>
        <taxon>Bacteria</taxon>
        <taxon>Candidatus Kerfeldiibacteriota</taxon>
    </lineage>
</organism>
<proteinExistence type="predicted"/>
<evidence type="ECO:0000256" key="1">
    <source>
        <dbReference type="ARBA" id="ARBA00022691"/>
    </source>
</evidence>
<dbReference type="GO" id="GO:0051536">
    <property type="term" value="F:iron-sulfur cluster binding"/>
    <property type="evidence" value="ECO:0007669"/>
    <property type="project" value="UniProtKB-KW"/>
</dbReference>
<evidence type="ECO:0000313" key="6">
    <source>
        <dbReference type="EMBL" id="PIY96886.1"/>
    </source>
</evidence>
<comment type="caution">
    <text evidence="6">The sequence shown here is derived from an EMBL/GenBank/DDBJ whole genome shotgun (WGS) entry which is preliminary data.</text>
</comment>
<dbReference type="SUPFAM" id="SSF102114">
    <property type="entry name" value="Radical SAM enzymes"/>
    <property type="match status" value="1"/>
</dbReference>
<dbReference type="InterPro" id="IPR013785">
    <property type="entry name" value="Aldolase_TIM"/>
</dbReference>
<dbReference type="GO" id="GO:0003824">
    <property type="term" value="F:catalytic activity"/>
    <property type="evidence" value="ECO:0007669"/>
    <property type="project" value="InterPro"/>
</dbReference>
<protein>
    <recommendedName>
        <fullName evidence="5">Radical SAM core domain-containing protein</fullName>
    </recommendedName>
</protein>
<gene>
    <name evidence="6" type="ORF">COY66_02495</name>
</gene>
<evidence type="ECO:0000313" key="7">
    <source>
        <dbReference type="Proteomes" id="UP000230779"/>
    </source>
</evidence>
<keyword evidence="4" id="KW-0411">Iron-sulfur</keyword>
<reference evidence="6 7" key="1">
    <citation type="submission" date="2017-09" db="EMBL/GenBank/DDBJ databases">
        <title>Depth-based differentiation of microbial function through sediment-hosted aquifers and enrichment of novel symbionts in the deep terrestrial subsurface.</title>
        <authorList>
            <person name="Probst A.J."/>
            <person name="Ladd B."/>
            <person name="Jarett J.K."/>
            <person name="Geller-Mcgrath D.E."/>
            <person name="Sieber C.M."/>
            <person name="Emerson J.B."/>
            <person name="Anantharaman K."/>
            <person name="Thomas B.C."/>
            <person name="Malmstrom R."/>
            <person name="Stieglmeier M."/>
            <person name="Klingl A."/>
            <person name="Woyke T."/>
            <person name="Ryan C.M."/>
            <person name="Banfield J.F."/>
        </authorList>
    </citation>
    <scope>NUCLEOTIDE SEQUENCE [LARGE SCALE GENOMIC DNA]</scope>
    <source>
        <strain evidence="6">CG_4_10_14_0_8_um_filter_42_10</strain>
    </source>
</reference>